<dbReference type="PANTHER" id="PTHR46825">
    <property type="entry name" value="D-ALANYL-D-ALANINE-CARBOXYPEPTIDASE/ENDOPEPTIDASE AMPH"/>
    <property type="match status" value="1"/>
</dbReference>
<evidence type="ECO:0008006" key="3">
    <source>
        <dbReference type="Google" id="ProtNLM"/>
    </source>
</evidence>
<dbReference type="Proteomes" id="UP000683360">
    <property type="component" value="Unassembled WGS sequence"/>
</dbReference>
<sequence length="266" mass="30830">MYGVVTYLAELIGNDSWENLVTKHIFEPLGMNTSTFATTADPEKILLAKGYVEYYGYRMVVHTGSTWGYRAMLSWYPEADIGIFVAFTGNDPNYLYRLTLHNYIFDVYTGHVPYLNTSTICTYPEPWLKSDIPKVKPIYPKDRNTTRNQKEYIGMYKNKAYGKIKIGKHTEKNKLKLIYGYLTFVLYPSENKDEFYGDTSGIATKLVDVSKFKFKFHNDQVTLKATSFQEQPIFIRKGQLNNSVHPMYTTSLNLPVLILCIYFTMF</sequence>
<name>A0A8S3UEB0_MYTED</name>
<organism evidence="1 2">
    <name type="scientific">Mytilus edulis</name>
    <name type="common">Blue mussel</name>
    <dbReference type="NCBI Taxonomy" id="6550"/>
    <lineage>
        <taxon>Eukaryota</taxon>
        <taxon>Metazoa</taxon>
        <taxon>Spiralia</taxon>
        <taxon>Lophotrochozoa</taxon>
        <taxon>Mollusca</taxon>
        <taxon>Bivalvia</taxon>
        <taxon>Autobranchia</taxon>
        <taxon>Pteriomorphia</taxon>
        <taxon>Mytilida</taxon>
        <taxon>Mytiloidea</taxon>
        <taxon>Mytilidae</taxon>
        <taxon>Mytilinae</taxon>
        <taxon>Mytilus</taxon>
    </lineage>
</organism>
<dbReference type="OrthoDB" id="6096609at2759"/>
<dbReference type="InterPro" id="IPR050491">
    <property type="entry name" value="AmpC-like"/>
</dbReference>
<dbReference type="AlphaFoldDB" id="A0A8S3UEB0"/>
<proteinExistence type="predicted"/>
<evidence type="ECO:0000313" key="2">
    <source>
        <dbReference type="Proteomes" id="UP000683360"/>
    </source>
</evidence>
<protein>
    <recommendedName>
        <fullName evidence="3">Beta-lactamase-related domain-containing protein</fullName>
    </recommendedName>
</protein>
<dbReference type="EMBL" id="CAJPWZ010002740">
    <property type="protein sequence ID" value="CAG2244546.1"/>
    <property type="molecule type" value="Genomic_DNA"/>
</dbReference>
<evidence type="ECO:0000313" key="1">
    <source>
        <dbReference type="EMBL" id="CAG2244546.1"/>
    </source>
</evidence>
<dbReference type="InterPro" id="IPR012338">
    <property type="entry name" value="Beta-lactam/transpept-like"/>
</dbReference>
<dbReference type="PANTHER" id="PTHR46825:SF15">
    <property type="entry name" value="BETA-LACTAMASE-RELATED DOMAIN-CONTAINING PROTEIN"/>
    <property type="match status" value="1"/>
</dbReference>
<dbReference type="SUPFAM" id="SSF56601">
    <property type="entry name" value="beta-lactamase/transpeptidase-like"/>
    <property type="match status" value="1"/>
</dbReference>
<accession>A0A8S3UEB0</accession>
<keyword evidence="2" id="KW-1185">Reference proteome</keyword>
<reference evidence="1" key="1">
    <citation type="submission" date="2021-03" db="EMBL/GenBank/DDBJ databases">
        <authorList>
            <person name="Bekaert M."/>
        </authorList>
    </citation>
    <scope>NUCLEOTIDE SEQUENCE</scope>
</reference>
<comment type="caution">
    <text evidence="1">The sequence shown here is derived from an EMBL/GenBank/DDBJ whole genome shotgun (WGS) entry which is preliminary data.</text>
</comment>
<dbReference type="Gene3D" id="3.40.710.10">
    <property type="entry name" value="DD-peptidase/beta-lactamase superfamily"/>
    <property type="match status" value="1"/>
</dbReference>
<gene>
    <name evidence="1" type="ORF">MEDL_56613</name>
</gene>
<dbReference type="Gene3D" id="2.40.128.600">
    <property type="match status" value="1"/>
</dbReference>